<keyword evidence="4" id="KW-1185">Reference proteome</keyword>
<accession>A0A5C1ED43</accession>
<evidence type="ECO:0000313" key="4">
    <source>
        <dbReference type="Proteomes" id="UP000323671"/>
    </source>
</evidence>
<keyword evidence="1" id="KW-1133">Transmembrane helix</keyword>
<name>A0A5C1ED43_9RHOO</name>
<evidence type="ECO:0000256" key="1">
    <source>
        <dbReference type="SAM" id="Phobius"/>
    </source>
</evidence>
<dbReference type="AlphaFoldDB" id="A0A5C1ED43"/>
<evidence type="ECO:0000313" key="3">
    <source>
        <dbReference type="EMBL" id="QEL66087.1"/>
    </source>
</evidence>
<keyword evidence="1" id="KW-0812">Transmembrane</keyword>
<feature type="domain" description="Inner membrane protein YgaP-like transmembrane" evidence="2">
    <location>
        <begin position="1"/>
        <end position="62"/>
    </location>
</feature>
<keyword evidence="1" id="KW-0472">Membrane</keyword>
<reference evidence="3 4" key="1">
    <citation type="submission" date="2017-07" db="EMBL/GenBank/DDBJ databases">
        <title>Complete genome sequence of Oryzomicrobium terrae TPP412.</title>
        <authorList>
            <person name="Chiu L.-W."/>
            <person name="Lo K.-J."/>
            <person name="Tsai Y.-M."/>
            <person name="Lin S.-S."/>
            <person name="Kuo C.-H."/>
            <person name="Liu C.-T."/>
        </authorList>
    </citation>
    <scope>NUCLEOTIDE SEQUENCE [LARGE SCALE GENOMIC DNA]</scope>
    <source>
        <strain evidence="3 4">TPP412</strain>
    </source>
</reference>
<dbReference type="KEGG" id="otr:OTERR_26110"/>
<proteinExistence type="predicted"/>
<dbReference type="Proteomes" id="UP000323671">
    <property type="component" value="Chromosome"/>
</dbReference>
<dbReference type="Pfam" id="PF11127">
    <property type="entry name" value="YgaP-like_TM"/>
    <property type="match status" value="1"/>
</dbReference>
<dbReference type="InterPro" id="IPR021309">
    <property type="entry name" value="YgaP-like_TM"/>
</dbReference>
<sequence length="62" mass="6252">MKANVGGMDKVARIGAGVVLIGLALAGVIGPWGYIGVVPLATGLMGWCPAYSLFGIKTCSTK</sequence>
<dbReference type="EMBL" id="CP022579">
    <property type="protein sequence ID" value="QEL66087.1"/>
    <property type="molecule type" value="Genomic_DNA"/>
</dbReference>
<dbReference type="RefSeq" id="WP_054622125.1">
    <property type="nucleotide sequence ID" value="NZ_CP022579.1"/>
</dbReference>
<feature type="transmembrane region" description="Helical" evidence="1">
    <location>
        <begin position="12"/>
        <end position="29"/>
    </location>
</feature>
<gene>
    <name evidence="3" type="ORF">OTERR_26110</name>
</gene>
<organism evidence="3 4">
    <name type="scientific">Oryzomicrobium terrae</name>
    <dbReference type="NCBI Taxonomy" id="1735038"/>
    <lineage>
        <taxon>Bacteria</taxon>
        <taxon>Pseudomonadati</taxon>
        <taxon>Pseudomonadota</taxon>
        <taxon>Betaproteobacteria</taxon>
        <taxon>Rhodocyclales</taxon>
        <taxon>Rhodocyclaceae</taxon>
        <taxon>Oryzomicrobium</taxon>
    </lineage>
</organism>
<feature type="transmembrane region" description="Helical" evidence="1">
    <location>
        <begin position="35"/>
        <end position="56"/>
    </location>
</feature>
<evidence type="ECO:0000259" key="2">
    <source>
        <dbReference type="Pfam" id="PF11127"/>
    </source>
</evidence>
<protein>
    <recommendedName>
        <fullName evidence="2">Inner membrane protein YgaP-like transmembrane domain-containing protein</fullName>
    </recommendedName>
</protein>